<keyword evidence="7" id="KW-0472">Membrane</keyword>
<evidence type="ECO:0000256" key="5">
    <source>
        <dbReference type="PROSITE-ProRule" id="PRU10141"/>
    </source>
</evidence>
<feature type="transmembrane region" description="Helical" evidence="7">
    <location>
        <begin position="431"/>
        <end position="454"/>
    </location>
</feature>
<keyword evidence="1" id="KW-0808">Transferase</keyword>
<keyword evidence="2 5" id="KW-0547">Nucleotide-binding</keyword>
<keyword evidence="3" id="KW-0418">Kinase</keyword>
<dbReference type="InterPro" id="IPR008271">
    <property type="entry name" value="Ser/Thr_kinase_AS"/>
</dbReference>
<comment type="similarity">
    <text evidence="6">Belongs to the protein kinase superfamily.</text>
</comment>
<evidence type="ECO:0000256" key="4">
    <source>
        <dbReference type="ARBA" id="ARBA00022840"/>
    </source>
</evidence>
<dbReference type="GO" id="GO:0005524">
    <property type="term" value="F:ATP binding"/>
    <property type="evidence" value="ECO:0007669"/>
    <property type="project" value="UniProtKB-UniRule"/>
</dbReference>
<dbReference type="Proteomes" id="UP001443914">
    <property type="component" value="Unassembled WGS sequence"/>
</dbReference>
<comment type="caution">
    <text evidence="9">The sequence shown here is derived from an EMBL/GenBank/DDBJ whole genome shotgun (WGS) entry which is preliminary data.</text>
</comment>
<sequence length="464" mass="51742">MEMNKQYSNRKVIGKGSYGVVSLGFRNGETVAVKTAEKSSVDSIGALENEIEILSSISSPFIVKYYGEEETTSSKKLLMEYVSGGDVARGGKVDDVELIRSYTWCLVTALSEVHRNNIVHCDVKGSNCLVEPTRGILKLSDFGASKRVERQWSKMGLPRGSPLWMAPEVVRGESQGCESDVWAIGCTVIEMFTGKPAWRDNGAHTLFKIGYSSDLPEYPAQLPELAKDFLDKCLVRQPGQRWTCDRLLQHPFLIPVSSSKLTLESSPKSVLNWDDLNFSDDDGDDQVVDEVSARGRIVNLATVSGVNWESDGWIEVRKIDNEYSDDLCEVTPGAISVFYNNNINTNINDEGRWISLSEEISEVGVGGGERCDCGGLVCRQTVRREKNITAVRKEYQLLITLCVIFTLYCSTSVGLPNVAVFVYQINEIHCFWIIFLPSLSSLIFQLPSVFRFLLNLRTSVIEFS</sequence>
<dbReference type="Pfam" id="PF00069">
    <property type="entry name" value="Pkinase"/>
    <property type="match status" value="1"/>
</dbReference>
<evidence type="ECO:0000256" key="2">
    <source>
        <dbReference type="ARBA" id="ARBA00022741"/>
    </source>
</evidence>
<dbReference type="SUPFAM" id="SSF56112">
    <property type="entry name" value="Protein kinase-like (PK-like)"/>
    <property type="match status" value="1"/>
</dbReference>
<keyword evidence="7" id="KW-0812">Transmembrane</keyword>
<keyword evidence="7" id="KW-1133">Transmembrane helix</keyword>
<dbReference type="GO" id="GO:0004674">
    <property type="term" value="F:protein serine/threonine kinase activity"/>
    <property type="evidence" value="ECO:0007669"/>
    <property type="project" value="UniProtKB-KW"/>
</dbReference>
<evidence type="ECO:0000313" key="9">
    <source>
        <dbReference type="EMBL" id="KAK9734669.1"/>
    </source>
</evidence>
<dbReference type="InterPro" id="IPR011009">
    <property type="entry name" value="Kinase-like_dom_sf"/>
</dbReference>
<dbReference type="EMBL" id="JBDFQZ010000004">
    <property type="protein sequence ID" value="KAK9734669.1"/>
    <property type="molecule type" value="Genomic_DNA"/>
</dbReference>
<organism evidence="9 10">
    <name type="scientific">Saponaria officinalis</name>
    <name type="common">Common soapwort</name>
    <name type="synonym">Lychnis saponaria</name>
    <dbReference type="NCBI Taxonomy" id="3572"/>
    <lineage>
        <taxon>Eukaryota</taxon>
        <taxon>Viridiplantae</taxon>
        <taxon>Streptophyta</taxon>
        <taxon>Embryophyta</taxon>
        <taxon>Tracheophyta</taxon>
        <taxon>Spermatophyta</taxon>
        <taxon>Magnoliopsida</taxon>
        <taxon>eudicotyledons</taxon>
        <taxon>Gunneridae</taxon>
        <taxon>Pentapetalae</taxon>
        <taxon>Caryophyllales</taxon>
        <taxon>Caryophyllaceae</taxon>
        <taxon>Caryophylleae</taxon>
        <taxon>Saponaria</taxon>
    </lineage>
</organism>
<dbReference type="InterPro" id="IPR000719">
    <property type="entry name" value="Prot_kinase_dom"/>
</dbReference>
<gene>
    <name evidence="9" type="ORF">RND81_04G155900</name>
</gene>
<dbReference type="CDD" id="cd06606">
    <property type="entry name" value="STKc_MAPKKK"/>
    <property type="match status" value="1"/>
</dbReference>
<dbReference type="PANTHER" id="PTHR48011">
    <property type="entry name" value="CCR4-NOT TRANSCRIPTIONAL COMPLEX SUBUNIT CAF120-RELATED"/>
    <property type="match status" value="1"/>
</dbReference>
<evidence type="ECO:0000256" key="7">
    <source>
        <dbReference type="SAM" id="Phobius"/>
    </source>
</evidence>
<reference evidence="9" key="1">
    <citation type="submission" date="2024-03" db="EMBL/GenBank/DDBJ databases">
        <title>WGS assembly of Saponaria officinalis var. Norfolk2.</title>
        <authorList>
            <person name="Jenkins J."/>
            <person name="Shu S."/>
            <person name="Grimwood J."/>
            <person name="Barry K."/>
            <person name="Goodstein D."/>
            <person name="Schmutz J."/>
            <person name="Leebens-Mack J."/>
            <person name="Osbourn A."/>
        </authorList>
    </citation>
    <scope>NUCLEOTIDE SEQUENCE [LARGE SCALE GENOMIC DNA]</scope>
    <source>
        <strain evidence="9">JIC</strain>
    </source>
</reference>
<proteinExistence type="inferred from homology"/>
<evidence type="ECO:0000256" key="6">
    <source>
        <dbReference type="RuleBase" id="RU000304"/>
    </source>
</evidence>
<dbReference type="PROSITE" id="PS00107">
    <property type="entry name" value="PROTEIN_KINASE_ATP"/>
    <property type="match status" value="1"/>
</dbReference>
<dbReference type="AlphaFoldDB" id="A0AAW1LLN4"/>
<dbReference type="SMART" id="SM00220">
    <property type="entry name" value="S_TKc"/>
    <property type="match status" value="1"/>
</dbReference>
<dbReference type="PROSITE" id="PS50011">
    <property type="entry name" value="PROTEIN_KINASE_DOM"/>
    <property type="match status" value="1"/>
</dbReference>
<name>A0AAW1LLN4_SAPOF</name>
<keyword evidence="10" id="KW-1185">Reference proteome</keyword>
<evidence type="ECO:0000313" key="10">
    <source>
        <dbReference type="Proteomes" id="UP001443914"/>
    </source>
</evidence>
<protein>
    <recommendedName>
        <fullName evidence="8">Protein kinase domain-containing protein</fullName>
    </recommendedName>
</protein>
<keyword evidence="6" id="KW-0723">Serine/threonine-protein kinase</keyword>
<dbReference type="PANTHER" id="PTHR48011:SF7">
    <property type="entry name" value="F10K1.14 PROTEIN"/>
    <property type="match status" value="1"/>
</dbReference>
<feature type="domain" description="Protein kinase" evidence="8">
    <location>
        <begin position="7"/>
        <end position="253"/>
    </location>
</feature>
<evidence type="ECO:0000256" key="1">
    <source>
        <dbReference type="ARBA" id="ARBA00022679"/>
    </source>
</evidence>
<dbReference type="InterPro" id="IPR052751">
    <property type="entry name" value="Plant_MAPKKK"/>
</dbReference>
<keyword evidence="4 5" id="KW-0067">ATP-binding</keyword>
<dbReference type="GO" id="GO:0007165">
    <property type="term" value="P:signal transduction"/>
    <property type="evidence" value="ECO:0007669"/>
    <property type="project" value="TreeGrafter"/>
</dbReference>
<evidence type="ECO:0000259" key="8">
    <source>
        <dbReference type="PROSITE" id="PS50011"/>
    </source>
</evidence>
<accession>A0AAW1LLN4</accession>
<dbReference type="Gene3D" id="1.10.510.10">
    <property type="entry name" value="Transferase(Phosphotransferase) domain 1"/>
    <property type="match status" value="1"/>
</dbReference>
<dbReference type="InterPro" id="IPR017441">
    <property type="entry name" value="Protein_kinase_ATP_BS"/>
</dbReference>
<feature type="binding site" evidence="5">
    <location>
        <position position="34"/>
    </location>
    <ligand>
        <name>ATP</name>
        <dbReference type="ChEBI" id="CHEBI:30616"/>
    </ligand>
</feature>
<dbReference type="PROSITE" id="PS00108">
    <property type="entry name" value="PROTEIN_KINASE_ST"/>
    <property type="match status" value="1"/>
</dbReference>
<evidence type="ECO:0000256" key="3">
    <source>
        <dbReference type="ARBA" id="ARBA00022777"/>
    </source>
</evidence>
<feature type="transmembrane region" description="Helical" evidence="7">
    <location>
        <begin position="397"/>
        <end position="425"/>
    </location>
</feature>